<dbReference type="OrthoDB" id="1701769at2759"/>
<evidence type="ECO:0000259" key="4">
    <source>
        <dbReference type="PROSITE" id="PS51747"/>
    </source>
</evidence>
<dbReference type="RefSeq" id="XP_022461316.1">
    <property type="nucleotide sequence ID" value="XM_022600501.1"/>
</dbReference>
<dbReference type="GO" id="GO:0002100">
    <property type="term" value="P:tRNA wobble adenosine to inosine editing"/>
    <property type="evidence" value="ECO:0007669"/>
    <property type="project" value="EnsemblFungi"/>
</dbReference>
<dbReference type="Gene3D" id="3.40.140.10">
    <property type="entry name" value="Cytidine Deaminase, domain 2"/>
    <property type="match status" value="1"/>
</dbReference>
<dbReference type="HOGENOM" id="CLU_025810_8_1_1"/>
<dbReference type="EMBL" id="HG793130">
    <property type="protein sequence ID" value="CDK29329.1"/>
    <property type="molecule type" value="Genomic_DNA"/>
</dbReference>
<keyword evidence="6" id="KW-1185">Reference proteome</keyword>
<dbReference type="GO" id="GO:0052717">
    <property type="term" value="F:tRNA-specific adenosine-34 deaminase activity"/>
    <property type="evidence" value="ECO:0007669"/>
    <property type="project" value="TreeGrafter"/>
</dbReference>
<dbReference type="GO" id="GO:0005634">
    <property type="term" value="C:nucleus"/>
    <property type="evidence" value="ECO:0007669"/>
    <property type="project" value="TreeGrafter"/>
</dbReference>
<dbReference type="GO" id="GO:0008270">
    <property type="term" value="F:zinc ion binding"/>
    <property type="evidence" value="ECO:0007669"/>
    <property type="project" value="InterPro"/>
</dbReference>
<sequence>MEQLSTHFRFMRKALEVGQKALDEKEVPVGCVFVHRGKVIAEGSNKTNETLCGTRHAEFEGISQIVSTNPNSYKDILKETDLYVTVEPCIMCASALRQLQIKRVFFGCGNDRFGGNGSVLSLQIDQAEVESFPRGYCCYPGILNREAVMLLRKFYLLENDSAPQPTTKKTRNLIEDEFPRIEYKNYLTRNQFVEMFGEGRVGIYDSGGDGFIEESS</sequence>
<evidence type="ECO:0000313" key="6">
    <source>
        <dbReference type="Proteomes" id="UP000019384"/>
    </source>
</evidence>
<accession>W6MRJ2</accession>
<dbReference type="InterPro" id="IPR016192">
    <property type="entry name" value="APOBEC/CMP_deaminase_Zn-bd"/>
</dbReference>
<proteinExistence type="predicted"/>
<dbReference type="PROSITE" id="PS51747">
    <property type="entry name" value="CYT_DCMP_DEAMINASES_2"/>
    <property type="match status" value="1"/>
</dbReference>
<reference evidence="5" key="1">
    <citation type="submission" date="2013-12" db="EMBL/GenBank/DDBJ databases">
        <authorList>
            <person name="Genoscope - CEA"/>
        </authorList>
    </citation>
    <scope>NUCLEOTIDE SEQUENCE</scope>
    <source>
        <strain evidence="5">CBS 1993</strain>
    </source>
</reference>
<dbReference type="SUPFAM" id="SSF53927">
    <property type="entry name" value="Cytidine deaminase-like"/>
    <property type="match status" value="1"/>
</dbReference>
<keyword evidence="2" id="KW-0378">Hydrolase</keyword>
<dbReference type="AlphaFoldDB" id="W6MRJ2"/>
<reference evidence="5" key="2">
    <citation type="submission" date="2014-02" db="EMBL/GenBank/DDBJ databases">
        <title>Complete DNA sequence of /Kuraishia capsulata/ illustrates novel genomic features among budding yeasts (/Saccharomycotina/).</title>
        <authorList>
            <person name="Morales L."/>
            <person name="Noel B."/>
            <person name="Porcel B."/>
            <person name="Marcet-Houben M."/>
            <person name="Hullo M-F."/>
            <person name="Sacerdot C."/>
            <person name="Tekaia F."/>
            <person name="Leh-Louis V."/>
            <person name="Despons L."/>
            <person name="Khanna V."/>
            <person name="Aury J-M."/>
            <person name="Barbe V."/>
            <person name="Couloux A."/>
            <person name="Labadie K."/>
            <person name="Pelletier E."/>
            <person name="Souciet J-L."/>
            <person name="Boekhout T."/>
            <person name="Gabaldon T."/>
            <person name="Wincker P."/>
            <person name="Dujon B."/>
        </authorList>
    </citation>
    <scope>NUCLEOTIDE SEQUENCE</scope>
    <source>
        <strain evidence="5">CBS 1993</strain>
    </source>
</reference>
<protein>
    <recommendedName>
        <fullName evidence="4">CMP/dCMP-type deaminase domain-containing protein</fullName>
    </recommendedName>
</protein>
<evidence type="ECO:0000313" key="5">
    <source>
        <dbReference type="EMBL" id="CDK29329.1"/>
    </source>
</evidence>
<dbReference type="InterPro" id="IPR016193">
    <property type="entry name" value="Cytidine_deaminase-like"/>
</dbReference>
<evidence type="ECO:0000256" key="3">
    <source>
        <dbReference type="ARBA" id="ARBA00022833"/>
    </source>
</evidence>
<dbReference type="Pfam" id="PF00383">
    <property type="entry name" value="dCMP_cyt_deam_1"/>
    <property type="match status" value="1"/>
</dbReference>
<gene>
    <name evidence="5" type="ORF">KUCA_T00005317001</name>
</gene>
<dbReference type="InterPro" id="IPR002125">
    <property type="entry name" value="CMP_dCMP_dom"/>
</dbReference>
<dbReference type="PANTHER" id="PTHR11079">
    <property type="entry name" value="CYTOSINE DEAMINASE FAMILY MEMBER"/>
    <property type="match status" value="1"/>
</dbReference>
<dbReference type="STRING" id="1382522.W6MRJ2"/>
<dbReference type="GO" id="GO:0005737">
    <property type="term" value="C:cytoplasm"/>
    <property type="evidence" value="ECO:0007669"/>
    <property type="project" value="TreeGrafter"/>
</dbReference>
<dbReference type="GeneID" id="34522704"/>
<evidence type="ECO:0000256" key="1">
    <source>
        <dbReference type="ARBA" id="ARBA00022723"/>
    </source>
</evidence>
<name>W6MRJ2_9ASCO</name>
<dbReference type="CDD" id="cd01285">
    <property type="entry name" value="nucleoside_deaminase"/>
    <property type="match status" value="1"/>
</dbReference>
<organism evidence="5 6">
    <name type="scientific">Kuraishia capsulata CBS 1993</name>
    <dbReference type="NCBI Taxonomy" id="1382522"/>
    <lineage>
        <taxon>Eukaryota</taxon>
        <taxon>Fungi</taxon>
        <taxon>Dikarya</taxon>
        <taxon>Ascomycota</taxon>
        <taxon>Saccharomycotina</taxon>
        <taxon>Pichiomycetes</taxon>
        <taxon>Pichiales</taxon>
        <taxon>Pichiaceae</taxon>
        <taxon>Kuraishia</taxon>
    </lineage>
</organism>
<feature type="domain" description="CMP/dCMP-type deaminase" evidence="4">
    <location>
        <begin position="5"/>
        <end position="120"/>
    </location>
</feature>
<keyword evidence="3" id="KW-0862">Zinc</keyword>
<dbReference type="PROSITE" id="PS00903">
    <property type="entry name" value="CYT_DCMP_DEAMINASES_1"/>
    <property type="match status" value="1"/>
</dbReference>
<keyword evidence="1" id="KW-0479">Metal-binding</keyword>
<dbReference type="Proteomes" id="UP000019384">
    <property type="component" value="Unassembled WGS sequence"/>
</dbReference>
<dbReference type="GO" id="GO:0052718">
    <property type="term" value="C:tRNA-specific adenosine-34 deaminase complex"/>
    <property type="evidence" value="ECO:0007669"/>
    <property type="project" value="EnsemblFungi"/>
</dbReference>
<dbReference type="PANTHER" id="PTHR11079:SF149">
    <property type="entry name" value="TRNA-SPECIFIC ADENOSINE DEAMINASE 2"/>
    <property type="match status" value="1"/>
</dbReference>
<evidence type="ECO:0000256" key="2">
    <source>
        <dbReference type="ARBA" id="ARBA00022801"/>
    </source>
</evidence>